<reference evidence="2" key="1">
    <citation type="submission" date="2022-06" db="EMBL/GenBank/DDBJ databases">
        <authorList>
            <person name="Berger JAMES D."/>
            <person name="Berger JAMES D."/>
        </authorList>
    </citation>
    <scope>NUCLEOTIDE SEQUENCE [LARGE SCALE GENOMIC DNA]</scope>
</reference>
<evidence type="ECO:0000313" key="3">
    <source>
        <dbReference type="WBParaSite" id="TREG1_38320.1"/>
    </source>
</evidence>
<evidence type="ECO:0000256" key="1">
    <source>
        <dbReference type="SAM" id="SignalP"/>
    </source>
</evidence>
<sequence length="400" mass="47294">MQIKPRYSISQNISILLFLITFIKLTELQVTQNSTTSCCFRGSNICECKKLWINKKFNKHCGEFIHKTQLKRLIHQLYIEDKEEILTGKQGDIYTLIAIADNELSQSESRKFSWVSLLFINIPAKCIETLSSCNIQPVINLTLGDCSTTSINIYLSQVDIYLIQQKVNLTLANLRETDIQLYRKIGYHLISYKILYNTNYFIHPPIRGNRYYVIRCLKHEILLKNIADIITNPKEKLAIETYLFISNNFYNLSRHLSENYPLLYITDYMIKKEYENCDIKYEIEFEHYKGSLHYEFEQCSSVQWLSGLKNITNTTEMIDNIHYKIKLWTRELILEYSVLEIIITKYLGQNETLHSVQKEIILSEKFAKAYWYTLYKTSRIAAKLQVFYELLEKLENLSRT</sequence>
<accession>A0AA85JQB7</accession>
<proteinExistence type="predicted"/>
<protein>
    <submittedName>
        <fullName evidence="3">Phlebovirus_G2 domain-containing protein</fullName>
    </submittedName>
</protein>
<dbReference type="AlphaFoldDB" id="A0AA85JQB7"/>
<dbReference type="WBParaSite" id="TREG1_38320.1">
    <property type="protein sequence ID" value="TREG1_38320.1"/>
    <property type="gene ID" value="TREG1_38320"/>
</dbReference>
<reference evidence="3" key="2">
    <citation type="submission" date="2023-11" db="UniProtKB">
        <authorList>
            <consortium name="WormBaseParasite"/>
        </authorList>
    </citation>
    <scope>IDENTIFICATION</scope>
</reference>
<feature type="chain" id="PRO_5041686474" evidence="1">
    <location>
        <begin position="29"/>
        <end position="400"/>
    </location>
</feature>
<evidence type="ECO:0000313" key="2">
    <source>
        <dbReference type="Proteomes" id="UP000050795"/>
    </source>
</evidence>
<dbReference type="Proteomes" id="UP000050795">
    <property type="component" value="Unassembled WGS sequence"/>
</dbReference>
<feature type="signal peptide" evidence="1">
    <location>
        <begin position="1"/>
        <end position="28"/>
    </location>
</feature>
<organism evidence="2 3">
    <name type="scientific">Trichobilharzia regenti</name>
    <name type="common">Nasal bird schistosome</name>
    <dbReference type="NCBI Taxonomy" id="157069"/>
    <lineage>
        <taxon>Eukaryota</taxon>
        <taxon>Metazoa</taxon>
        <taxon>Spiralia</taxon>
        <taxon>Lophotrochozoa</taxon>
        <taxon>Platyhelminthes</taxon>
        <taxon>Trematoda</taxon>
        <taxon>Digenea</taxon>
        <taxon>Strigeidida</taxon>
        <taxon>Schistosomatoidea</taxon>
        <taxon>Schistosomatidae</taxon>
        <taxon>Trichobilharzia</taxon>
    </lineage>
</organism>
<keyword evidence="1" id="KW-0732">Signal</keyword>
<name>A0AA85JQB7_TRIRE</name>
<keyword evidence="2" id="KW-1185">Reference proteome</keyword>